<comment type="caution">
    <text evidence="15">The sequence shown here is derived from an EMBL/GenBank/DDBJ whole genome shotgun (WGS) entry which is preliminary data.</text>
</comment>
<evidence type="ECO:0008006" key="17">
    <source>
        <dbReference type="Google" id="ProtNLM"/>
    </source>
</evidence>
<evidence type="ECO:0000313" key="16">
    <source>
        <dbReference type="Proteomes" id="UP001465976"/>
    </source>
</evidence>
<comment type="similarity">
    <text evidence="4">Belongs to the cytochrome P450 family.</text>
</comment>
<comment type="cofactor">
    <cofactor evidence="1">
        <name>heme</name>
        <dbReference type="ChEBI" id="CHEBI:30413"/>
    </cofactor>
</comment>
<evidence type="ECO:0000256" key="7">
    <source>
        <dbReference type="ARBA" id="ARBA00022723"/>
    </source>
</evidence>
<gene>
    <name evidence="15" type="ORF">V5O48_011727</name>
</gene>
<keyword evidence="13" id="KW-0325">Glycoprotein</keyword>
<evidence type="ECO:0000256" key="2">
    <source>
        <dbReference type="ARBA" id="ARBA00004167"/>
    </source>
</evidence>
<proteinExistence type="inferred from homology"/>
<accession>A0ABR3F4R8</accession>
<keyword evidence="5" id="KW-0349">Heme</keyword>
<evidence type="ECO:0000256" key="11">
    <source>
        <dbReference type="ARBA" id="ARBA00023033"/>
    </source>
</evidence>
<evidence type="ECO:0000256" key="5">
    <source>
        <dbReference type="ARBA" id="ARBA00022617"/>
    </source>
</evidence>
<dbReference type="InterPro" id="IPR036396">
    <property type="entry name" value="Cyt_P450_sf"/>
</dbReference>
<dbReference type="PRINTS" id="PR00463">
    <property type="entry name" value="EP450I"/>
</dbReference>
<dbReference type="EMBL" id="JBAHYK010000971">
    <property type="protein sequence ID" value="KAL0570242.1"/>
    <property type="molecule type" value="Genomic_DNA"/>
</dbReference>
<evidence type="ECO:0000256" key="10">
    <source>
        <dbReference type="ARBA" id="ARBA00023004"/>
    </source>
</evidence>
<evidence type="ECO:0000256" key="1">
    <source>
        <dbReference type="ARBA" id="ARBA00001971"/>
    </source>
</evidence>
<dbReference type="Gene3D" id="1.10.630.10">
    <property type="entry name" value="Cytochrome P450"/>
    <property type="match status" value="1"/>
</dbReference>
<evidence type="ECO:0000256" key="14">
    <source>
        <dbReference type="SAM" id="Phobius"/>
    </source>
</evidence>
<evidence type="ECO:0000256" key="3">
    <source>
        <dbReference type="ARBA" id="ARBA00005179"/>
    </source>
</evidence>
<organism evidence="15 16">
    <name type="scientific">Marasmius crinis-equi</name>
    <dbReference type="NCBI Taxonomy" id="585013"/>
    <lineage>
        <taxon>Eukaryota</taxon>
        <taxon>Fungi</taxon>
        <taxon>Dikarya</taxon>
        <taxon>Basidiomycota</taxon>
        <taxon>Agaricomycotina</taxon>
        <taxon>Agaricomycetes</taxon>
        <taxon>Agaricomycetidae</taxon>
        <taxon>Agaricales</taxon>
        <taxon>Marasmiineae</taxon>
        <taxon>Marasmiaceae</taxon>
        <taxon>Marasmius</taxon>
    </lineage>
</organism>
<dbReference type="InterPro" id="IPR050364">
    <property type="entry name" value="Cytochrome_P450_fung"/>
</dbReference>
<evidence type="ECO:0000256" key="13">
    <source>
        <dbReference type="ARBA" id="ARBA00023180"/>
    </source>
</evidence>
<name>A0ABR3F4R8_9AGAR</name>
<dbReference type="PANTHER" id="PTHR46300:SF2">
    <property type="entry name" value="CYTOCHROME P450 MONOOXYGENASE ALNH-RELATED"/>
    <property type="match status" value="1"/>
</dbReference>
<comment type="pathway">
    <text evidence="3">Secondary metabolite biosynthesis.</text>
</comment>
<dbReference type="InterPro" id="IPR002401">
    <property type="entry name" value="Cyt_P450_E_grp-I"/>
</dbReference>
<keyword evidence="9" id="KW-0560">Oxidoreductase</keyword>
<dbReference type="SUPFAM" id="SSF48264">
    <property type="entry name" value="Cytochrome P450"/>
    <property type="match status" value="1"/>
</dbReference>
<evidence type="ECO:0000256" key="9">
    <source>
        <dbReference type="ARBA" id="ARBA00023002"/>
    </source>
</evidence>
<keyword evidence="7" id="KW-0479">Metal-binding</keyword>
<evidence type="ECO:0000256" key="4">
    <source>
        <dbReference type="ARBA" id="ARBA00010617"/>
    </source>
</evidence>
<comment type="subcellular location">
    <subcellularLocation>
        <location evidence="2">Membrane</location>
        <topology evidence="2">Single-pass membrane protein</topology>
    </subcellularLocation>
</comment>
<sequence>MSFTSFNSTSYEFSYSANPQFITGLILISLSAIYITRKLLEQKEGKLPPGPRGLPIIGNLLQLSIDPWIPFTEWKYKFGPLVYLTVGHQGILVINSPKVATELLDRKANVYNNRPRFIGKHVSSASASDTDARGSIVASEYSTGGMLLPLMENNNVWKRMHRAGTKILNRTMSPSFQPAQEQEAVRLVQNILRDTKPKQWDSELQRAGSSVLLSVVYNLPILESSNDSAIHRMREFALRLSRASIPGTYLVEFFPWMRHLPAFICKWKRDSQTWYRRDTEFFKALLAGVKDRIEKGDDRGSFTSHVIRDQERYGLSETEISWLSAAMYAAGAETASSATAMSWFMLAMVAHPEVQKRCQEELDTVIGRFRMPRLSDQDDLPYIQATAREVLRWRPVTPLGVPHQSTEDDWYEGYYIPKNTIVIANIWAMNHDGDIFGPDADLFKPERHLDSDGKLACSPPDIKQGMFICNA</sequence>
<keyword evidence="16" id="KW-1185">Reference proteome</keyword>
<keyword evidence="8 14" id="KW-1133">Transmembrane helix</keyword>
<evidence type="ECO:0000313" key="15">
    <source>
        <dbReference type="EMBL" id="KAL0570242.1"/>
    </source>
</evidence>
<keyword evidence="6 14" id="KW-0812">Transmembrane</keyword>
<keyword evidence="10" id="KW-0408">Iron</keyword>
<protein>
    <recommendedName>
        <fullName evidence="17">Cytochrome P450</fullName>
    </recommendedName>
</protein>
<dbReference type="PANTHER" id="PTHR46300">
    <property type="entry name" value="P450, PUTATIVE (EUROFUNG)-RELATED-RELATED"/>
    <property type="match status" value="1"/>
</dbReference>
<keyword evidence="11" id="KW-0503">Monooxygenase</keyword>
<evidence type="ECO:0000256" key="12">
    <source>
        <dbReference type="ARBA" id="ARBA00023136"/>
    </source>
</evidence>
<keyword evidence="12 14" id="KW-0472">Membrane</keyword>
<evidence type="ECO:0000256" key="8">
    <source>
        <dbReference type="ARBA" id="ARBA00022989"/>
    </source>
</evidence>
<dbReference type="CDD" id="cd11065">
    <property type="entry name" value="CYP64-like"/>
    <property type="match status" value="1"/>
</dbReference>
<dbReference type="Pfam" id="PF00067">
    <property type="entry name" value="p450"/>
    <property type="match status" value="1"/>
</dbReference>
<reference evidence="15 16" key="1">
    <citation type="submission" date="2024-02" db="EMBL/GenBank/DDBJ databases">
        <title>A draft genome for the cacao thread blight pathogen Marasmius crinis-equi.</title>
        <authorList>
            <person name="Cohen S.P."/>
            <person name="Baruah I.K."/>
            <person name="Amoako-Attah I."/>
            <person name="Bukari Y."/>
            <person name="Meinhardt L.W."/>
            <person name="Bailey B.A."/>
        </authorList>
    </citation>
    <scope>NUCLEOTIDE SEQUENCE [LARGE SCALE GENOMIC DNA]</scope>
    <source>
        <strain evidence="15 16">GH-76</strain>
    </source>
</reference>
<evidence type="ECO:0000256" key="6">
    <source>
        <dbReference type="ARBA" id="ARBA00022692"/>
    </source>
</evidence>
<dbReference type="Proteomes" id="UP001465976">
    <property type="component" value="Unassembled WGS sequence"/>
</dbReference>
<feature type="transmembrane region" description="Helical" evidence="14">
    <location>
        <begin position="20"/>
        <end position="36"/>
    </location>
</feature>
<dbReference type="InterPro" id="IPR001128">
    <property type="entry name" value="Cyt_P450"/>
</dbReference>